<proteinExistence type="predicted"/>
<evidence type="ECO:0000259" key="1">
    <source>
        <dbReference type="Pfam" id="PF01323"/>
    </source>
</evidence>
<comment type="caution">
    <text evidence="2">The sequence shown here is derived from an EMBL/GenBank/DDBJ whole genome shotgun (WGS) entry which is preliminary data.</text>
</comment>
<sequence>MRAVQEAPSGDTPMGFTVLRVPFFLEPDYPEGAEFEETNRVRLLRKWGGKAGWEAQKERHNLKGRGREVGIEHFNLDRVASNTMASHRLVQWVTKTLGVNAAENMYNDLNQKHFEGGVKLNDREMLLEAAVAVGADRDAAAAFLEDENEGRPEIEAAQRQLRDLGVSGIPTLILGGKYQLPSGAHHAESLIRAFRQVEAEGGATGSAFAAALSIPDEVMAETIRL</sequence>
<accession>A0A8J2SER7</accession>
<dbReference type="Pfam" id="PF01323">
    <property type="entry name" value="DSBA"/>
    <property type="match status" value="1"/>
</dbReference>
<dbReference type="PANTHER" id="PTHR13887:SF41">
    <property type="entry name" value="THIOREDOXIN SUPERFAMILY PROTEIN"/>
    <property type="match status" value="1"/>
</dbReference>
<evidence type="ECO:0000313" key="2">
    <source>
        <dbReference type="EMBL" id="CAH0368463.1"/>
    </source>
</evidence>
<dbReference type="AlphaFoldDB" id="A0A8J2SER7"/>
<organism evidence="2 3">
    <name type="scientific">Pelagomonas calceolata</name>
    <dbReference type="NCBI Taxonomy" id="35677"/>
    <lineage>
        <taxon>Eukaryota</taxon>
        <taxon>Sar</taxon>
        <taxon>Stramenopiles</taxon>
        <taxon>Ochrophyta</taxon>
        <taxon>Pelagophyceae</taxon>
        <taxon>Pelagomonadales</taxon>
        <taxon>Pelagomonadaceae</taxon>
        <taxon>Pelagomonas</taxon>
    </lineage>
</organism>
<dbReference type="PANTHER" id="PTHR13887">
    <property type="entry name" value="GLUTATHIONE S-TRANSFERASE KAPPA"/>
    <property type="match status" value="1"/>
</dbReference>
<dbReference type="InterPro" id="IPR036249">
    <property type="entry name" value="Thioredoxin-like_sf"/>
</dbReference>
<feature type="domain" description="DSBA-like thioredoxin" evidence="1">
    <location>
        <begin position="73"/>
        <end position="188"/>
    </location>
</feature>
<dbReference type="GO" id="GO:0016491">
    <property type="term" value="F:oxidoreductase activity"/>
    <property type="evidence" value="ECO:0007669"/>
    <property type="project" value="InterPro"/>
</dbReference>
<dbReference type="EMBL" id="CAKKNE010000002">
    <property type="protein sequence ID" value="CAH0368463.1"/>
    <property type="molecule type" value="Genomic_DNA"/>
</dbReference>
<dbReference type="Proteomes" id="UP000789595">
    <property type="component" value="Unassembled WGS sequence"/>
</dbReference>
<protein>
    <recommendedName>
        <fullName evidence="1">DSBA-like thioredoxin domain-containing protein</fullName>
    </recommendedName>
</protein>
<dbReference type="InterPro" id="IPR001853">
    <property type="entry name" value="DSBA-like_thioredoxin_dom"/>
</dbReference>
<evidence type="ECO:0000313" key="3">
    <source>
        <dbReference type="Proteomes" id="UP000789595"/>
    </source>
</evidence>
<name>A0A8J2SER7_9STRA</name>
<keyword evidence="3" id="KW-1185">Reference proteome</keyword>
<reference evidence="2" key="1">
    <citation type="submission" date="2021-11" db="EMBL/GenBank/DDBJ databases">
        <authorList>
            <consortium name="Genoscope - CEA"/>
            <person name="William W."/>
        </authorList>
    </citation>
    <scope>NUCLEOTIDE SEQUENCE</scope>
</reference>
<dbReference type="Gene3D" id="3.40.30.10">
    <property type="entry name" value="Glutaredoxin"/>
    <property type="match status" value="1"/>
</dbReference>
<gene>
    <name evidence="2" type="ORF">PECAL_2P15290</name>
</gene>
<dbReference type="SUPFAM" id="SSF52833">
    <property type="entry name" value="Thioredoxin-like"/>
    <property type="match status" value="1"/>
</dbReference>
<dbReference type="OrthoDB" id="1930760at2759"/>